<feature type="transmembrane region" description="Helical" evidence="6">
    <location>
        <begin position="200"/>
        <end position="218"/>
    </location>
</feature>
<dbReference type="SUPFAM" id="SSF103473">
    <property type="entry name" value="MFS general substrate transporter"/>
    <property type="match status" value="1"/>
</dbReference>
<keyword evidence="9" id="KW-1185">Reference proteome</keyword>
<dbReference type="AlphaFoldDB" id="A0AAN7Z829"/>
<dbReference type="Gene3D" id="1.20.1250.20">
    <property type="entry name" value="MFS general substrate transporter like domains"/>
    <property type="match status" value="1"/>
</dbReference>
<organism evidence="8 9">
    <name type="scientific">Xylaria bambusicola</name>
    <dbReference type="NCBI Taxonomy" id="326684"/>
    <lineage>
        <taxon>Eukaryota</taxon>
        <taxon>Fungi</taxon>
        <taxon>Dikarya</taxon>
        <taxon>Ascomycota</taxon>
        <taxon>Pezizomycotina</taxon>
        <taxon>Sordariomycetes</taxon>
        <taxon>Xylariomycetidae</taxon>
        <taxon>Xylariales</taxon>
        <taxon>Xylariaceae</taxon>
        <taxon>Xylaria</taxon>
    </lineage>
</organism>
<sequence>MGDSPVNMSEAQPDVAWSDLPNKGQLAIICLARFSQPVVRTSISTYVFYQLQALDPSKPSDAIVRDAALLQTVFTLAQGCTAVLWGHLADSPRGGRKMVLLVGLGGSFLSTLAFGFITDFRQAVAIRLIEGAVNGNTAMIRTMVSEVVKERRYQAKAFILMPICYNVAAITSPVVAGLLANYASSSDLPFFRHFPYSLPAIASASVALIAFLFVFFKLKETHEEARHKYDPGLHISAKSGRLIFEGAQRSNPYTVVTQQDVDEESIQFVGEDVEMNDLDSPREVKKQVLPLRRIFTRNLCFTLISYGIMEGHVSVYNTLWPSFLSDPVAAPEDAHVRLPFRFVGGLGMPVDKVAISLAFAGILGIPLQFFGYSRVVKRLGMLKTWRVFLRGFPLVYFIIPYLSVVPSSTPRPEPRDGPFVWLAILFAQAVMMFSASFAVPSQIVLTNNASPHPSALGRTHSTAEMVNSFTRTVSPLAAGLFYSYGSAHGIVGLPWWIMSGVTIFACIMSLWVFEGNGHEIKLDTDESDEE</sequence>
<dbReference type="GO" id="GO:0016020">
    <property type="term" value="C:membrane"/>
    <property type="evidence" value="ECO:0007669"/>
    <property type="project" value="UniProtKB-SubCell"/>
</dbReference>
<evidence type="ECO:0000313" key="9">
    <source>
        <dbReference type="Proteomes" id="UP001305414"/>
    </source>
</evidence>
<feature type="transmembrane region" description="Helical" evidence="6">
    <location>
        <begin position="493"/>
        <end position="513"/>
    </location>
</feature>
<gene>
    <name evidence="8" type="ORF">RRF57_008211</name>
</gene>
<evidence type="ECO:0000256" key="3">
    <source>
        <dbReference type="ARBA" id="ARBA00022692"/>
    </source>
</evidence>
<comment type="subcellular location">
    <subcellularLocation>
        <location evidence="1">Membrane</location>
        <topology evidence="1">Multi-pass membrane protein</topology>
    </subcellularLocation>
</comment>
<protein>
    <recommendedName>
        <fullName evidence="7">Major facilitator superfamily (MFS) profile domain-containing protein</fullName>
    </recommendedName>
</protein>
<feature type="transmembrane region" description="Helical" evidence="6">
    <location>
        <begin position="295"/>
        <end position="315"/>
    </location>
</feature>
<dbReference type="PROSITE" id="PS50850">
    <property type="entry name" value="MFS"/>
    <property type="match status" value="1"/>
</dbReference>
<dbReference type="EMBL" id="JAWHQM010000025">
    <property type="protein sequence ID" value="KAK5632497.1"/>
    <property type="molecule type" value="Genomic_DNA"/>
</dbReference>
<comment type="caution">
    <text evidence="8">The sequence shown here is derived from an EMBL/GenBank/DDBJ whole genome shotgun (WGS) entry which is preliminary data.</text>
</comment>
<evidence type="ECO:0000256" key="5">
    <source>
        <dbReference type="ARBA" id="ARBA00023136"/>
    </source>
</evidence>
<evidence type="ECO:0000256" key="1">
    <source>
        <dbReference type="ARBA" id="ARBA00004141"/>
    </source>
</evidence>
<evidence type="ECO:0000259" key="7">
    <source>
        <dbReference type="PROSITE" id="PS50850"/>
    </source>
</evidence>
<evidence type="ECO:0000256" key="2">
    <source>
        <dbReference type="ARBA" id="ARBA00022448"/>
    </source>
</evidence>
<evidence type="ECO:0000256" key="6">
    <source>
        <dbReference type="SAM" id="Phobius"/>
    </source>
</evidence>
<dbReference type="PANTHER" id="PTHR23504">
    <property type="entry name" value="MAJOR FACILITATOR SUPERFAMILY DOMAIN-CONTAINING PROTEIN 10"/>
    <property type="match status" value="1"/>
</dbReference>
<name>A0AAN7Z829_9PEZI</name>
<accession>A0AAN7Z829</accession>
<feature type="transmembrane region" description="Helical" evidence="6">
    <location>
        <begin position="67"/>
        <end position="86"/>
    </location>
</feature>
<keyword evidence="4 6" id="KW-1133">Transmembrane helix</keyword>
<feature type="transmembrane region" description="Helical" evidence="6">
    <location>
        <begin position="419"/>
        <end position="445"/>
    </location>
</feature>
<feature type="transmembrane region" description="Helical" evidence="6">
    <location>
        <begin position="98"/>
        <end position="117"/>
    </location>
</feature>
<keyword evidence="5 6" id="KW-0472">Membrane</keyword>
<feature type="transmembrane region" description="Helical" evidence="6">
    <location>
        <begin position="387"/>
        <end position="407"/>
    </location>
</feature>
<dbReference type="PANTHER" id="PTHR23504:SF6">
    <property type="entry name" value="MULTIDRUG TRANSPORTER, PUTATIVE (AFU_ORTHOLOGUE AFUA_4G08740)-RELATED"/>
    <property type="match status" value="1"/>
</dbReference>
<feature type="domain" description="Major facilitator superfamily (MFS) profile" evidence="7">
    <location>
        <begin position="25"/>
        <end position="517"/>
    </location>
</feature>
<reference evidence="8 9" key="1">
    <citation type="submission" date="2023-10" db="EMBL/GenBank/DDBJ databases">
        <title>Draft genome sequence of Xylaria bambusicola isolate GMP-LS, the root and basal stem rot pathogen of sugarcane in Indonesia.</title>
        <authorList>
            <person name="Selvaraj P."/>
            <person name="Muralishankar V."/>
            <person name="Muruganantham S."/>
            <person name="Sp S."/>
            <person name="Haryani S."/>
            <person name="Lau K.J.X."/>
            <person name="Naqvi N.I."/>
        </authorList>
    </citation>
    <scope>NUCLEOTIDE SEQUENCE [LARGE SCALE GENOMIC DNA]</scope>
    <source>
        <strain evidence="8">GMP-LS</strain>
    </source>
</reference>
<evidence type="ECO:0000313" key="8">
    <source>
        <dbReference type="EMBL" id="KAK5632497.1"/>
    </source>
</evidence>
<proteinExistence type="predicted"/>
<keyword evidence="3 6" id="KW-0812">Transmembrane</keyword>
<keyword evidence="2" id="KW-0813">Transport</keyword>
<feature type="transmembrane region" description="Helical" evidence="6">
    <location>
        <begin position="158"/>
        <end position="180"/>
    </location>
</feature>
<dbReference type="Proteomes" id="UP001305414">
    <property type="component" value="Unassembled WGS sequence"/>
</dbReference>
<evidence type="ECO:0000256" key="4">
    <source>
        <dbReference type="ARBA" id="ARBA00022989"/>
    </source>
</evidence>
<dbReference type="InterPro" id="IPR020846">
    <property type="entry name" value="MFS_dom"/>
</dbReference>
<dbReference type="InterPro" id="IPR036259">
    <property type="entry name" value="MFS_trans_sf"/>
</dbReference>
<dbReference type="GO" id="GO:0022857">
    <property type="term" value="F:transmembrane transporter activity"/>
    <property type="evidence" value="ECO:0007669"/>
    <property type="project" value="InterPro"/>
</dbReference>
<dbReference type="InterPro" id="IPR011701">
    <property type="entry name" value="MFS"/>
</dbReference>
<feature type="transmembrane region" description="Helical" evidence="6">
    <location>
        <begin position="353"/>
        <end position="375"/>
    </location>
</feature>
<dbReference type="Pfam" id="PF07690">
    <property type="entry name" value="MFS_1"/>
    <property type="match status" value="1"/>
</dbReference>